<organism evidence="2 3">
    <name type="scientific">Undibacterium flavidum</name>
    <dbReference type="NCBI Taxonomy" id="2762297"/>
    <lineage>
        <taxon>Bacteria</taxon>
        <taxon>Pseudomonadati</taxon>
        <taxon>Pseudomonadota</taxon>
        <taxon>Betaproteobacteria</taxon>
        <taxon>Burkholderiales</taxon>
        <taxon>Oxalobacteraceae</taxon>
        <taxon>Undibacterium</taxon>
    </lineage>
</organism>
<protein>
    <submittedName>
        <fullName evidence="2">DUF4214 domain-containing protein</fullName>
    </submittedName>
</protein>
<reference evidence="2 3" key="1">
    <citation type="submission" date="2020-08" db="EMBL/GenBank/DDBJ databases">
        <title>Novel species isolated from subtropical streams in China.</title>
        <authorList>
            <person name="Lu H."/>
        </authorList>
    </citation>
    <scope>NUCLEOTIDE SEQUENCE [LARGE SCALE GENOMIC DNA]</scope>
    <source>
        <strain evidence="2 3">LX15W</strain>
    </source>
</reference>
<evidence type="ECO:0000313" key="3">
    <source>
        <dbReference type="Proteomes" id="UP000624279"/>
    </source>
</evidence>
<dbReference type="EMBL" id="JACOGA010000003">
    <property type="protein sequence ID" value="MBC3872838.1"/>
    <property type="molecule type" value="Genomic_DNA"/>
</dbReference>
<dbReference type="InterPro" id="IPR025282">
    <property type="entry name" value="DUF4214"/>
</dbReference>
<evidence type="ECO:0000259" key="1">
    <source>
        <dbReference type="Pfam" id="PF13946"/>
    </source>
</evidence>
<feature type="domain" description="DUF4214" evidence="1">
    <location>
        <begin position="54"/>
        <end position="105"/>
    </location>
</feature>
<dbReference type="RefSeq" id="WP_186940873.1">
    <property type="nucleotide sequence ID" value="NZ_JACOGA010000003.1"/>
</dbReference>
<sequence>MASVGYQNELIKMYLAAFIRPPEKSGLEYWLLQLNGGKTFDSVLETVFSLDIVKEIYPTNLPFESFVTLIYVNVFGKSPDLEGLNYWKQQMIDGRSRGNLVMDMINAGLSTVDGTPGKAYIVNRLAVSQFAVDQQFTQKADLSPAYLKTVMQGVNANPDTIAIANKALGSGATGIGLGAPVNALIVTAAADGISAAEAAAGVDVVVNLLGTNAVANNVVELLIDGSSFPTAITKQLSAADITAKKVSLLIPKTMNWGADGIKLLQAIVKDSSGNTSAPGGDLRVDLNIVAPKAPSYPLSVTAALDSINLLEKSAGVTVSVDITDTNAVVGDRIEILLNDVSFSNKVLATLTEADLERGTVELVIPGTANWGVDGDKVLAARVIDVAGNIGGIGGAVNVKLDTIAPNPPGNAIKIPVATAGISLPERANPISVVVDLTGTNAKAGDAVELFIDDKVFGSSTLHVLSAEEVLANTVTLSISAFDTAWSLADGNRSISVRMSDKTGNVSKSGGNLTVLLDSLAPKSETTSFTIDAAKDGISSAEKTAGVAVVVSLLGSGAVAGDTVSILSGTQTPVLLASQVLTAAQISAKQAIVTIPASSAWGADGSKVIAVSFTDIAGNTSIASPALNVILDTTAPLASTKDLLVPASLNGINTVEKADGVVVKFNLSGTQAQAKDKVEILLNGAAFSSPITYVLNADDIANELVSLTIPGNAAWGADGIKQLSARVTDLAGNVGALGASLPVVIDTIALAAPSTPLVVPANADGGISIVEKNAGVEVKLSLAGTNAQIGDRAELLIGGQGFATPVTRILTNADLLAQSVSLNVGPNDGWGADGAKVLTVRLIDFAGNVGLPGGSKTVTLDGVAPNPTAAVLTVTAAQNGINLQEKTSGFDVVVDLNGTGTFSGDTLNLFIDGQAFSTPIKQTITAAQALAKSAIIKVPANADWLADGSHVLTVVINDAAGNVSSAGGALIVQVDTTAPKAATNPVVMPAAINGISSIEKNAGVAVELNLAGTNATVADKVELLINGIGFSTPIVQTLSSSDIANGLVNLLIPANANWGADGSKNISFRVSDVAGNVGAIGGTLSVTLDTTAPAGPSGSLNVPANSGGGISQAELNAGVDVIVSLVGAAVTAGDSVEILIGNSPFTTPVRHVITTEELATKSLILTIAGSNSWGGDGTKNLTARFIDIAGNIGTATGLSSVTVDTTGVNPITGILKVSAAQNGISAAEKNAGVDVVVDLTGTGAVSGDQIQIFIDGVAFATPNIFTITAAQASAKTATVKIPGNANWISDGNHLLSASLFDKAGNASIAGGDLIVSLDTLAPNSPSAALNIPAALNGVNNAEKNAGVTVVVSLSGAGVVAGDSVELLIGGKSFSPSVSQIVSSTDIVNGQMNVTIGAAAGWGTDGLKAISARFVDAAGNVGLAGGNANVVLDTVAPAGPSSSLTVPANDGGGISLAELNAGVDVIVSLVGAAVIAGDSVEILIGNSPFSTPIRHVITTAELAAKSVSLTIAGTNSWGADGTKNLTARFIDIAGNTGTATGLVSVSLDTTGINPIINILKVSVAQNGINATEKNAGVDVVVDLAGTGAVSGDQIQILIDGVAFATPNIFTITAAQASAKTATVRIPGNADWISDGNHLLSASLVDKAGNTSIAAGDLIVSLDTIAPGSPSAALSIPAALNGLNAAEKNAGVTVVVSLSGAGLVAGDSVELLIDGKLFSPNVSQVLTNTDILNGQVSLTIGAAAGWGIDGVKALAARFIDVAGNVGVGAGKVPVNLDTVAPAGPTNALVVPVNSAGGITTAELNAGVDVIINLTGVKAVEGETVEILIAGNAFTVPAKHVLTAADILAKTATVTIGPNDGWGGDGSKGLTARFIDSAGNVGTASGLTTVTLDALPPNPVPTPLVVAAAANAISNAERLAGVNVVVDLTGTTSIVGDTITLLIDGVSFSTPVTQKITAAQITAKSAIVTIPGTAVWGADGNKILSATIADAGGNTSLPGGDVSVLLDTTAPVPATNPLVIAAALNGISAAEKTAGVAVTVDLTGGGAGVGDRVEIVLGGAAFPTPVIKTLTALELAAGSVVLTIPTAAGWGADGTKSIAARFIDGAGNIGVAGVASSVNLDTTAPAGPVTTLNVAVNSGGGITLSEKNAGVNVIVNLNGTTVVAGDLVEVLIGGLPFANPVNFILTPAEILAKSVTLTIGSADGWGADGAKILTARFIDIAGNVGSNTGTLTVTLDTGAPNPPSTPLVVATAANGISATEKSAGVSVLASLSATGAVAGDTIQLLLDGAPFATPVTHVITNAEVGANAATIIIPGVAAWGADGSKVLTAMITDTLGNVGAPGGSVTVLLDTVGPTIPSNPVVIGVATNGISLAEKSAGVSVNLDLTGTGVVFGDSIELLLNHLPFSTPVTKVLSALEVGSGLLTMTIPGSVNWGVDGSKIISFRGIDNAGNNGSDGGSLTVTLDTVGPTAPTNPVSVAANSGGGITAAEKNAGVVVDVNLTGTTLVAGELVELLIGGVAWATPIIHSLSGTEIAANLVSLTIGANDGWGADGAKSIGVRFIDSAGNIGAGGASTNVLMLDTTPPNVPNLAMTVAAAINGINLNEKNAGVSVFVNLSGTNAAAGDIASLLIDGSSFSVPVMHTITAGEVTAGNFTFNIGSNDGWGADGSKVLSMIMTDVAGNTGLAGGNVTVVLDATLPNAPSSAVGVAAAAFGINLAEKTSGVVAVVNLSGTNAVVGDRLEILLGGAAFSSPVFRVLNNADILAGSASLTITGTAGWGADGVKNLSARIQDSAGNIGLAGGSLLTNLDTTMPASSALPVYTDVDGSSSINVGDTFLFVINEATNTAITINEVLLSNAHILGTGATAVWSPDGTQLTVTLGTGTTVALGDIVTLVGVSDLAGNSLDLAFSL</sequence>
<dbReference type="Gene3D" id="2.60.40.10">
    <property type="entry name" value="Immunoglobulins"/>
    <property type="match status" value="4"/>
</dbReference>
<evidence type="ECO:0000313" key="2">
    <source>
        <dbReference type="EMBL" id="MBC3872838.1"/>
    </source>
</evidence>
<gene>
    <name evidence="2" type="ORF">H8K55_04495</name>
</gene>
<dbReference type="Pfam" id="PF13946">
    <property type="entry name" value="DUF4214"/>
    <property type="match status" value="1"/>
</dbReference>
<name>A0ABR6Y8B0_9BURK</name>
<dbReference type="InterPro" id="IPR013783">
    <property type="entry name" value="Ig-like_fold"/>
</dbReference>
<dbReference type="Proteomes" id="UP000624279">
    <property type="component" value="Unassembled WGS sequence"/>
</dbReference>
<accession>A0ABR6Y8B0</accession>
<comment type="caution">
    <text evidence="2">The sequence shown here is derived from an EMBL/GenBank/DDBJ whole genome shotgun (WGS) entry which is preliminary data.</text>
</comment>
<keyword evidence="3" id="KW-1185">Reference proteome</keyword>
<proteinExistence type="predicted"/>